<gene>
    <name evidence="2" type="ORF">KFK09_021693</name>
</gene>
<dbReference type="AlphaFoldDB" id="A0A8T3AI07"/>
<keyword evidence="3" id="KW-1185">Reference proteome</keyword>
<feature type="transmembrane region" description="Helical" evidence="1">
    <location>
        <begin position="64"/>
        <end position="81"/>
    </location>
</feature>
<keyword evidence="1" id="KW-0472">Membrane</keyword>
<evidence type="ECO:0000313" key="3">
    <source>
        <dbReference type="Proteomes" id="UP000829196"/>
    </source>
</evidence>
<name>A0A8T3AI07_DENNO</name>
<sequence>MPQCFSFSSFENHRMMPTICMANGGASPLLFSLISTLKTRHYWSVLMYYFILFTQINSLTRPQGGSNSYIMIVVLLKYVVLRSQAINVMGIDGDLQKYSLLRAMSKIFANNI</sequence>
<reference evidence="2" key="1">
    <citation type="journal article" date="2022" name="Front. Genet.">
        <title>Chromosome-Scale Assembly of the Dendrobium nobile Genome Provides Insights Into the Molecular Mechanism of the Biosynthesis of the Medicinal Active Ingredient of Dendrobium.</title>
        <authorList>
            <person name="Xu Q."/>
            <person name="Niu S.-C."/>
            <person name="Li K.-L."/>
            <person name="Zheng P.-J."/>
            <person name="Zhang X.-J."/>
            <person name="Jia Y."/>
            <person name="Liu Y."/>
            <person name="Niu Y.-X."/>
            <person name="Yu L.-H."/>
            <person name="Chen D.-F."/>
            <person name="Zhang G.-Q."/>
        </authorList>
    </citation>
    <scope>NUCLEOTIDE SEQUENCE</scope>
    <source>
        <tissue evidence="2">Leaf</tissue>
    </source>
</reference>
<feature type="transmembrane region" description="Helical" evidence="1">
    <location>
        <begin position="41"/>
        <end position="58"/>
    </location>
</feature>
<keyword evidence="1" id="KW-1133">Transmembrane helix</keyword>
<accession>A0A8T3AI07</accession>
<organism evidence="2 3">
    <name type="scientific">Dendrobium nobile</name>
    <name type="common">Orchid</name>
    <dbReference type="NCBI Taxonomy" id="94219"/>
    <lineage>
        <taxon>Eukaryota</taxon>
        <taxon>Viridiplantae</taxon>
        <taxon>Streptophyta</taxon>
        <taxon>Embryophyta</taxon>
        <taxon>Tracheophyta</taxon>
        <taxon>Spermatophyta</taxon>
        <taxon>Magnoliopsida</taxon>
        <taxon>Liliopsida</taxon>
        <taxon>Asparagales</taxon>
        <taxon>Orchidaceae</taxon>
        <taxon>Epidendroideae</taxon>
        <taxon>Malaxideae</taxon>
        <taxon>Dendrobiinae</taxon>
        <taxon>Dendrobium</taxon>
    </lineage>
</organism>
<feature type="transmembrane region" description="Helical" evidence="1">
    <location>
        <begin position="15"/>
        <end position="34"/>
    </location>
</feature>
<dbReference type="Proteomes" id="UP000829196">
    <property type="component" value="Unassembled WGS sequence"/>
</dbReference>
<dbReference type="EMBL" id="JAGYWB010000016">
    <property type="protein sequence ID" value="KAI0495392.1"/>
    <property type="molecule type" value="Genomic_DNA"/>
</dbReference>
<protein>
    <submittedName>
        <fullName evidence="2">Uncharacterized protein</fullName>
    </submittedName>
</protein>
<proteinExistence type="predicted"/>
<keyword evidence="1" id="KW-0812">Transmembrane</keyword>
<comment type="caution">
    <text evidence="2">The sequence shown here is derived from an EMBL/GenBank/DDBJ whole genome shotgun (WGS) entry which is preliminary data.</text>
</comment>
<evidence type="ECO:0000313" key="2">
    <source>
        <dbReference type="EMBL" id="KAI0495392.1"/>
    </source>
</evidence>
<evidence type="ECO:0000256" key="1">
    <source>
        <dbReference type="SAM" id="Phobius"/>
    </source>
</evidence>